<name>A0A833TQZ2_PHYIN</name>
<feature type="compositionally biased region" description="Low complexity" evidence="1">
    <location>
        <begin position="285"/>
        <end position="296"/>
    </location>
</feature>
<feature type="compositionally biased region" description="Basic and acidic residues" evidence="1">
    <location>
        <begin position="262"/>
        <end position="271"/>
    </location>
</feature>
<sequence>MQDLQKAQELAAVALEKEQARQAMYYNQRNVRRGSNFRDGQLVWVYRPAKGPGITKFGHRWRGPRKIVEAAGYDNYLVQMLESGHELVIHCSFLLSYYYPTHLLEEMAEDMALNLKDEAIAAADEDSEEEGSSGTRIRQEETQIDRRRPTDVSRTPVAAIVDSPVETRDPYGTERKSESDDEPEDGNESMKDDEWGTKNETVISPAEPVPRCDELPTAEPNAKTPKDASKKSPEALERAKREQYLWDQKVKAALAMAEEVKAANKLRENRGVKRSAADMYDDESSTNSRSLSENSDGSPTKKTKSRGSMSLPIEVVEELIAPYLHTHVSPELDLPTPWWNVEGEGTDALRGVTY</sequence>
<dbReference type="AlphaFoldDB" id="A0A833TQZ2"/>
<keyword evidence="3" id="KW-1185">Reference proteome</keyword>
<feature type="compositionally biased region" description="Basic and acidic residues" evidence="1">
    <location>
        <begin position="188"/>
        <end position="197"/>
    </location>
</feature>
<feature type="compositionally biased region" description="Basic and acidic residues" evidence="1">
    <location>
        <begin position="165"/>
        <end position="178"/>
    </location>
</feature>
<accession>A0A833TQZ2</accession>
<protein>
    <submittedName>
        <fullName evidence="2">Uncharacterized protein</fullName>
    </submittedName>
</protein>
<organism evidence="2 3">
    <name type="scientific">Phytophthora infestans</name>
    <name type="common">Potato late blight agent</name>
    <name type="synonym">Botrytis infestans</name>
    <dbReference type="NCBI Taxonomy" id="4787"/>
    <lineage>
        <taxon>Eukaryota</taxon>
        <taxon>Sar</taxon>
        <taxon>Stramenopiles</taxon>
        <taxon>Oomycota</taxon>
        <taxon>Peronosporomycetes</taxon>
        <taxon>Peronosporales</taxon>
        <taxon>Peronosporaceae</taxon>
        <taxon>Phytophthora</taxon>
    </lineage>
</organism>
<feature type="region of interest" description="Disordered" evidence="1">
    <location>
        <begin position="123"/>
        <end position="240"/>
    </location>
</feature>
<dbReference type="EMBL" id="WSZM01000055">
    <property type="protein sequence ID" value="KAF4045041.1"/>
    <property type="molecule type" value="Genomic_DNA"/>
</dbReference>
<evidence type="ECO:0000313" key="3">
    <source>
        <dbReference type="Proteomes" id="UP000602510"/>
    </source>
</evidence>
<feature type="compositionally biased region" description="Basic and acidic residues" evidence="1">
    <location>
        <begin position="137"/>
        <end position="151"/>
    </location>
</feature>
<dbReference type="Proteomes" id="UP000602510">
    <property type="component" value="Unassembled WGS sequence"/>
</dbReference>
<gene>
    <name evidence="2" type="ORF">GN244_ATG02423</name>
</gene>
<feature type="compositionally biased region" description="Basic and acidic residues" evidence="1">
    <location>
        <begin position="224"/>
        <end position="240"/>
    </location>
</feature>
<feature type="region of interest" description="Disordered" evidence="1">
    <location>
        <begin position="262"/>
        <end position="309"/>
    </location>
</feature>
<evidence type="ECO:0000256" key="1">
    <source>
        <dbReference type="SAM" id="MobiDB-lite"/>
    </source>
</evidence>
<comment type="caution">
    <text evidence="2">The sequence shown here is derived from an EMBL/GenBank/DDBJ whole genome shotgun (WGS) entry which is preliminary data.</text>
</comment>
<evidence type="ECO:0000313" key="2">
    <source>
        <dbReference type="EMBL" id="KAF4045041.1"/>
    </source>
</evidence>
<reference evidence="2" key="1">
    <citation type="submission" date="2020-04" db="EMBL/GenBank/DDBJ databases">
        <title>Hybrid Assembly of Korean Phytophthora infestans isolates.</title>
        <authorList>
            <person name="Prokchorchik M."/>
            <person name="Lee Y."/>
            <person name="Seo J."/>
            <person name="Cho J.-H."/>
            <person name="Park Y.-E."/>
            <person name="Jang D.-C."/>
            <person name="Im J.-S."/>
            <person name="Choi J.-G."/>
            <person name="Park H.-J."/>
            <person name="Lee G.-B."/>
            <person name="Lee Y.-G."/>
            <person name="Hong S.-Y."/>
            <person name="Cho K."/>
            <person name="Sohn K.H."/>
        </authorList>
    </citation>
    <scope>NUCLEOTIDE SEQUENCE</scope>
    <source>
        <strain evidence="2">KR_1_A1</strain>
    </source>
</reference>
<proteinExistence type="predicted"/>